<evidence type="ECO:0000313" key="2">
    <source>
        <dbReference type="EMBL" id="TPG57116.1"/>
    </source>
</evidence>
<evidence type="ECO:0000256" key="1">
    <source>
        <dbReference type="SAM" id="SignalP"/>
    </source>
</evidence>
<protein>
    <submittedName>
        <fullName evidence="2">Uncharacterized protein</fullName>
    </submittedName>
</protein>
<feature type="chain" id="PRO_5021297412" evidence="1">
    <location>
        <begin position="26"/>
        <end position="73"/>
    </location>
</feature>
<dbReference type="OrthoDB" id="8456397at2"/>
<evidence type="ECO:0000313" key="3">
    <source>
        <dbReference type="Proteomes" id="UP000317078"/>
    </source>
</evidence>
<keyword evidence="3" id="KW-1185">Reference proteome</keyword>
<gene>
    <name evidence="2" type="ORF">EAH89_11660</name>
</gene>
<keyword evidence="1" id="KW-0732">Signal</keyword>
<dbReference type="RefSeq" id="WP_140883163.1">
    <property type="nucleotide sequence ID" value="NZ_RCZP01000009.1"/>
</dbReference>
<reference evidence="2 3" key="1">
    <citation type="journal article" date="2019" name="Environ. Microbiol.">
        <title>Species interactions and distinct microbial communities in high Arctic permafrost affected cryosols are associated with the CH4 and CO2 gas fluxes.</title>
        <authorList>
            <person name="Altshuler I."/>
            <person name="Hamel J."/>
            <person name="Turney S."/>
            <person name="Magnuson E."/>
            <person name="Levesque R."/>
            <person name="Greer C."/>
            <person name="Whyte L.G."/>
        </authorList>
    </citation>
    <scope>NUCLEOTIDE SEQUENCE [LARGE SCALE GENOMIC DNA]</scope>
    <source>
        <strain evidence="2 3">S9.3B</strain>
    </source>
</reference>
<organism evidence="2 3">
    <name type="scientific">Muricoccus nepalensis</name>
    <dbReference type="NCBI Taxonomy" id="1854500"/>
    <lineage>
        <taxon>Bacteria</taxon>
        <taxon>Pseudomonadati</taxon>
        <taxon>Pseudomonadota</taxon>
        <taxon>Alphaproteobacteria</taxon>
        <taxon>Acetobacterales</taxon>
        <taxon>Roseomonadaceae</taxon>
        <taxon>Muricoccus</taxon>
    </lineage>
</organism>
<dbReference type="AlphaFoldDB" id="A0A502G7S7"/>
<dbReference type="Proteomes" id="UP000317078">
    <property type="component" value="Unassembled WGS sequence"/>
</dbReference>
<name>A0A502G7S7_9PROT</name>
<feature type="signal peptide" evidence="1">
    <location>
        <begin position="1"/>
        <end position="25"/>
    </location>
</feature>
<dbReference type="EMBL" id="RCZP01000009">
    <property type="protein sequence ID" value="TPG57116.1"/>
    <property type="molecule type" value="Genomic_DNA"/>
</dbReference>
<sequence>MANPWTKKNPLLSMMLSGANAWAGAARGIMAGQAKRQQAAATRQGTRQVADFWTAALTGGAPKKARTTKKRRS</sequence>
<comment type="caution">
    <text evidence="2">The sequence shown here is derived from an EMBL/GenBank/DDBJ whole genome shotgun (WGS) entry which is preliminary data.</text>
</comment>
<accession>A0A502G7S7</accession>
<proteinExistence type="predicted"/>